<protein>
    <recommendedName>
        <fullName evidence="2">PH domain-containing protein</fullName>
    </recommendedName>
</protein>
<comment type="caution">
    <text evidence="1">The sequence shown here is derived from an EMBL/GenBank/DDBJ whole genome shotgun (WGS) entry which is preliminary data.</text>
</comment>
<sequence length="57" mass="6749">MPEQDILEGVNINDLEKMMKVVYPGEDSEEWFEELKQMVELYKGLEHFFHSSKDVEG</sequence>
<reference evidence="1" key="1">
    <citation type="journal article" date="2014" name="Front. Microbiol.">
        <title>High frequency of phylogenetically diverse reductive dehalogenase-homologous genes in deep subseafloor sedimentary metagenomes.</title>
        <authorList>
            <person name="Kawai M."/>
            <person name="Futagami T."/>
            <person name="Toyoda A."/>
            <person name="Takaki Y."/>
            <person name="Nishi S."/>
            <person name="Hori S."/>
            <person name="Arai W."/>
            <person name="Tsubouchi T."/>
            <person name="Morono Y."/>
            <person name="Uchiyama I."/>
            <person name="Ito T."/>
            <person name="Fujiyama A."/>
            <person name="Inagaki F."/>
            <person name="Takami H."/>
        </authorList>
    </citation>
    <scope>NUCLEOTIDE SEQUENCE</scope>
    <source>
        <strain evidence="1">Expedition CK06-06</strain>
    </source>
</reference>
<evidence type="ECO:0000313" key="1">
    <source>
        <dbReference type="EMBL" id="GAG70514.1"/>
    </source>
</evidence>
<name>X0ZMD1_9ZZZZ</name>
<gene>
    <name evidence="1" type="ORF">S01H4_01686</name>
</gene>
<proteinExistence type="predicted"/>
<dbReference type="AlphaFoldDB" id="X0ZMD1"/>
<organism evidence="1">
    <name type="scientific">marine sediment metagenome</name>
    <dbReference type="NCBI Taxonomy" id="412755"/>
    <lineage>
        <taxon>unclassified sequences</taxon>
        <taxon>metagenomes</taxon>
        <taxon>ecological metagenomes</taxon>
    </lineage>
</organism>
<accession>X0ZMD1</accession>
<evidence type="ECO:0008006" key="2">
    <source>
        <dbReference type="Google" id="ProtNLM"/>
    </source>
</evidence>
<dbReference type="EMBL" id="BART01000321">
    <property type="protein sequence ID" value="GAG70514.1"/>
    <property type="molecule type" value="Genomic_DNA"/>
</dbReference>